<sequence>MNKQIIRVGKHKYPVTQSGRQTLAIYLDDEDNKREYIKTKLFIYKSPIDSNQKDHNKLALLEIEKKVIEAKNQYIGNSDYFQIKTIFELFSEIKKVKRTSSSYLSRYNTLEGKIIKTDFNLNKLNLEMASSILSKIDNYPKSDSTKSNLGVAFIDAIKIAVNHFKLPLPLDINSPIVSKQITPVRVQRVASMNMDSKSADFLLSKHDSLLWKVALLFGLRAEEIMELREEQFTVNRGYVILDYIPLKNKTRTIKRVFCNINLWLHYTNISKHFDVYNTKKNTLLIDVYDNLANKSYINREVKRVRTILGNNVNLHSCRKFMVTVMFEKGVDAITLNDWNHVTSQDVTQHNYVMTNTKKMQASDVYASYYIEGFNSMNDSISIQGLADESDVMHQKKLIVKKFLEVCQDEQHIDLLIMIINGFDKTIYNMK</sequence>
<dbReference type="KEGG" id="fll:EI427_11480"/>
<evidence type="ECO:0000256" key="1">
    <source>
        <dbReference type="ARBA" id="ARBA00023172"/>
    </source>
</evidence>
<dbReference type="Pfam" id="PF00589">
    <property type="entry name" value="Phage_integrase"/>
    <property type="match status" value="1"/>
</dbReference>
<dbReference type="Gene3D" id="1.10.443.10">
    <property type="entry name" value="Intergrase catalytic core"/>
    <property type="match status" value="1"/>
</dbReference>
<keyword evidence="1" id="KW-0233">DNA recombination</keyword>
<dbReference type="EMBL" id="CP034562">
    <property type="protein sequence ID" value="AZQ62832.1"/>
    <property type="molecule type" value="Genomic_DNA"/>
</dbReference>
<gene>
    <name evidence="3" type="ORF">EI427_11480</name>
</gene>
<dbReference type="InterPro" id="IPR011010">
    <property type="entry name" value="DNA_brk_join_enz"/>
</dbReference>
<keyword evidence="4" id="KW-1185">Reference proteome</keyword>
<accession>A0A3S9P426</accession>
<name>A0A3S9P426_9BACT</name>
<evidence type="ECO:0000259" key="2">
    <source>
        <dbReference type="Pfam" id="PF00589"/>
    </source>
</evidence>
<reference evidence="3 4" key="1">
    <citation type="submission" date="2018-12" db="EMBL/GenBank/DDBJ databases">
        <title>Flammeovirga pectinis sp. nov., isolated from the gut of the Korean scallop, Patinopecten yessoensis.</title>
        <authorList>
            <person name="Bae J.-W."/>
            <person name="Jeong Y.-S."/>
            <person name="Kang W."/>
        </authorList>
    </citation>
    <scope>NUCLEOTIDE SEQUENCE [LARGE SCALE GENOMIC DNA]</scope>
    <source>
        <strain evidence="3 4">L12M1</strain>
    </source>
</reference>
<dbReference type="GO" id="GO:0006310">
    <property type="term" value="P:DNA recombination"/>
    <property type="evidence" value="ECO:0007669"/>
    <property type="project" value="UniProtKB-KW"/>
</dbReference>
<organism evidence="3 4">
    <name type="scientific">Flammeovirga pectinis</name>
    <dbReference type="NCBI Taxonomy" id="2494373"/>
    <lineage>
        <taxon>Bacteria</taxon>
        <taxon>Pseudomonadati</taxon>
        <taxon>Bacteroidota</taxon>
        <taxon>Cytophagia</taxon>
        <taxon>Cytophagales</taxon>
        <taxon>Flammeovirgaceae</taxon>
        <taxon>Flammeovirga</taxon>
    </lineage>
</organism>
<evidence type="ECO:0000313" key="3">
    <source>
        <dbReference type="EMBL" id="AZQ62832.1"/>
    </source>
</evidence>
<dbReference type="AlphaFoldDB" id="A0A3S9P426"/>
<dbReference type="GO" id="GO:0015074">
    <property type="term" value="P:DNA integration"/>
    <property type="evidence" value="ECO:0007669"/>
    <property type="project" value="InterPro"/>
</dbReference>
<dbReference type="Proteomes" id="UP000267268">
    <property type="component" value="Chromosome 1"/>
</dbReference>
<dbReference type="CDD" id="cd00397">
    <property type="entry name" value="DNA_BRE_C"/>
    <property type="match status" value="1"/>
</dbReference>
<dbReference type="InterPro" id="IPR002104">
    <property type="entry name" value="Integrase_catalytic"/>
</dbReference>
<evidence type="ECO:0000313" key="4">
    <source>
        <dbReference type="Proteomes" id="UP000267268"/>
    </source>
</evidence>
<proteinExistence type="predicted"/>
<feature type="domain" description="Tyr recombinase" evidence="2">
    <location>
        <begin position="203"/>
        <end position="351"/>
    </location>
</feature>
<dbReference type="RefSeq" id="WP_126614724.1">
    <property type="nucleotide sequence ID" value="NZ_CP034562.1"/>
</dbReference>
<dbReference type="SUPFAM" id="SSF56349">
    <property type="entry name" value="DNA breaking-rejoining enzymes"/>
    <property type="match status" value="1"/>
</dbReference>
<protein>
    <submittedName>
        <fullName evidence="3">Site-specific integrase</fullName>
    </submittedName>
</protein>
<dbReference type="InterPro" id="IPR013762">
    <property type="entry name" value="Integrase-like_cat_sf"/>
</dbReference>
<dbReference type="GO" id="GO:0003677">
    <property type="term" value="F:DNA binding"/>
    <property type="evidence" value="ECO:0007669"/>
    <property type="project" value="InterPro"/>
</dbReference>